<accession>A0ABU5CBJ1</accession>
<reference evidence="2 3" key="1">
    <citation type="submission" date="2023-10" db="EMBL/GenBank/DDBJ databases">
        <title>Virgibacillus halophilus 5B73C genome.</title>
        <authorList>
            <person name="Miliotis G."/>
            <person name="Sengupta P."/>
            <person name="Hameed A."/>
            <person name="Chuvochina M."/>
            <person name="Mcdonagh F."/>
            <person name="Simpson A.C."/>
            <person name="Singh N.K."/>
            <person name="Rekha P.D."/>
            <person name="Raman K."/>
            <person name="Hugenholtz P."/>
            <person name="Venkateswaran K."/>
        </authorList>
    </citation>
    <scope>NUCLEOTIDE SEQUENCE [LARGE SCALE GENOMIC DNA]</scope>
    <source>
        <strain evidence="2 3">5B73C</strain>
    </source>
</reference>
<evidence type="ECO:0000313" key="3">
    <source>
        <dbReference type="Proteomes" id="UP001281447"/>
    </source>
</evidence>
<keyword evidence="1" id="KW-0175">Coiled coil</keyword>
<sequence>MDRTEFSEELQRLQANLHITQLKTDRESPDPDNQIQIAQQWKNELKTELRQRETEEKNLFDFGKPIFTYLFYGNEYNHVFIHGIQWGEANQPKIWSVLGQKIMSVSSTGTGGGF</sequence>
<keyword evidence="3" id="KW-1185">Reference proteome</keyword>
<evidence type="ECO:0000313" key="2">
    <source>
        <dbReference type="EMBL" id="MDY0396689.1"/>
    </source>
</evidence>
<dbReference type="Proteomes" id="UP001281447">
    <property type="component" value="Unassembled WGS sequence"/>
</dbReference>
<comment type="caution">
    <text evidence="2">The sequence shown here is derived from an EMBL/GenBank/DDBJ whole genome shotgun (WGS) entry which is preliminary data.</text>
</comment>
<evidence type="ECO:0000256" key="1">
    <source>
        <dbReference type="SAM" id="Coils"/>
    </source>
</evidence>
<protein>
    <submittedName>
        <fullName evidence="2">Uncharacterized protein</fullName>
    </submittedName>
</protein>
<organism evidence="2 3">
    <name type="scientific">Tigheibacillus halophilus</name>
    <dbReference type="NCBI Taxonomy" id="361280"/>
    <lineage>
        <taxon>Bacteria</taxon>
        <taxon>Bacillati</taxon>
        <taxon>Bacillota</taxon>
        <taxon>Bacilli</taxon>
        <taxon>Bacillales</taxon>
        <taxon>Bacillaceae</taxon>
        <taxon>Tigheibacillus</taxon>
    </lineage>
</organism>
<name>A0ABU5CBJ1_9BACI</name>
<gene>
    <name evidence="2" type="ORF">RWE15_23265</name>
</gene>
<proteinExistence type="predicted"/>
<dbReference type="EMBL" id="JAWDIP010000004">
    <property type="protein sequence ID" value="MDY0396689.1"/>
    <property type="molecule type" value="Genomic_DNA"/>
</dbReference>
<feature type="coiled-coil region" evidence="1">
    <location>
        <begin position="3"/>
        <end position="58"/>
    </location>
</feature>